<evidence type="ECO:0000313" key="2">
    <source>
        <dbReference type="Proteomes" id="UP000798662"/>
    </source>
</evidence>
<dbReference type="Proteomes" id="UP000798662">
    <property type="component" value="Chromosome 1"/>
</dbReference>
<organism evidence="1 2">
    <name type="scientific">Pyropia yezoensis</name>
    <name type="common">Susabi-nori</name>
    <name type="synonym">Porphyra yezoensis</name>
    <dbReference type="NCBI Taxonomy" id="2788"/>
    <lineage>
        <taxon>Eukaryota</taxon>
        <taxon>Rhodophyta</taxon>
        <taxon>Bangiophyceae</taxon>
        <taxon>Bangiales</taxon>
        <taxon>Bangiaceae</taxon>
        <taxon>Pyropia</taxon>
    </lineage>
</organism>
<comment type="caution">
    <text evidence="1">The sequence shown here is derived from an EMBL/GenBank/DDBJ whole genome shotgun (WGS) entry which is preliminary data.</text>
</comment>
<dbReference type="EMBL" id="CM020618">
    <property type="protein sequence ID" value="KAK1859994.1"/>
    <property type="molecule type" value="Genomic_DNA"/>
</dbReference>
<gene>
    <name evidence="1" type="ORF">I4F81_002586</name>
</gene>
<reference evidence="1" key="1">
    <citation type="submission" date="2019-11" db="EMBL/GenBank/DDBJ databases">
        <title>Nori genome reveals adaptations in red seaweeds to the harsh intertidal environment.</title>
        <authorList>
            <person name="Wang D."/>
            <person name="Mao Y."/>
        </authorList>
    </citation>
    <scope>NUCLEOTIDE SEQUENCE</scope>
    <source>
        <tissue evidence="1">Gametophyte</tissue>
    </source>
</reference>
<proteinExistence type="predicted"/>
<evidence type="ECO:0000313" key="1">
    <source>
        <dbReference type="EMBL" id="KAK1859994.1"/>
    </source>
</evidence>
<protein>
    <submittedName>
        <fullName evidence="1">Uncharacterized protein</fullName>
    </submittedName>
</protein>
<keyword evidence="2" id="KW-1185">Reference proteome</keyword>
<accession>A0ACC3BPX1</accession>
<name>A0ACC3BPX1_PYRYE</name>
<sequence length="452" mass="48285">MPSSGAARRWGARRVVLAVSAATASAVAAAAVAAAKIPFPSPTAARLGYLHRLPAMQCDTATPMAANGSRGLLIERAGGRAFFPLGPQTCAPPLRTWGPRVSAAAVEIEDGKAVVNLGSQSGFRARLARMIRKQSQDGHLRDLVYLPLAKEGDGEQDRGLYQAAAVAEVLSMRRNSYAGAMHRATGDFDVLAVSRLTVGYFLDDLLLGAVDVIGTSRRDVRRVSRSEDHSPIVDLVSRLSQAYDATVFNEEPPTEPAKDSDILLTVLVVFPEAVGLVALWLSTSVWRQRDLYVLLLIVVAGLVSLLGLIMLAVVEHQSSLWRVAALRDDLAIPITPSKDATSRSVSFRDSKGMELYHTETVLLVARTGYRVGLLAGLAVGFSILYLAGSLAIVWAATARWRRGAAPEEPQRDSHLPPPVATPPPASVPSSASLAARRQWRKLVAAVGLGRSS</sequence>